<dbReference type="Proteomes" id="UP001217089">
    <property type="component" value="Unassembled WGS sequence"/>
</dbReference>
<evidence type="ECO:0000256" key="3">
    <source>
        <dbReference type="PROSITE-ProRule" id="PRU00023"/>
    </source>
</evidence>
<dbReference type="InterPro" id="IPR050663">
    <property type="entry name" value="Ankyrin-SOCS_Box"/>
</dbReference>
<protein>
    <recommendedName>
        <fullName evidence="4">SOCS box domain-containing protein</fullName>
    </recommendedName>
</protein>
<keyword evidence="1" id="KW-0677">Repeat</keyword>
<feature type="repeat" description="ANK" evidence="3">
    <location>
        <begin position="74"/>
        <end position="106"/>
    </location>
</feature>
<evidence type="ECO:0000256" key="1">
    <source>
        <dbReference type="ARBA" id="ARBA00022737"/>
    </source>
</evidence>
<dbReference type="PANTHER" id="PTHR24193:SF121">
    <property type="entry name" value="ADA2A-CONTAINING COMPLEX COMPONENT 3, ISOFORM D"/>
    <property type="match status" value="1"/>
</dbReference>
<accession>A0ABQ9EH44</accession>
<dbReference type="PRINTS" id="PR01415">
    <property type="entry name" value="ANKYRIN"/>
</dbReference>
<dbReference type="InterPro" id="IPR001496">
    <property type="entry name" value="SOCS_box"/>
</dbReference>
<comment type="caution">
    <text evidence="5">The sequence shown here is derived from an EMBL/GenBank/DDBJ whole genome shotgun (WGS) entry which is preliminary data.</text>
</comment>
<evidence type="ECO:0000313" key="6">
    <source>
        <dbReference type="Proteomes" id="UP001217089"/>
    </source>
</evidence>
<dbReference type="EMBL" id="JARBDR010000903">
    <property type="protein sequence ID" value="KAJ8304581.1"/>
    <property type="molecule type" value="Genomic_DNA"/>
</dbReference>
<dbReference type="Pfam" id="PF07525">
    <property type="entry name" value="SOCS_box"/>
    <property type="match status" value="1"/>
</dbReference>
<dbReference type="PANTHER" id="PTHR24193">
    <property type="entry name" value="ANKYRIN REPEAT PROTEIN"/>
    <property type="match status" value="1"/>
</dbReference>
<dbReference type="Pfam" id="PF12796">
    <property type="entry name" value="Ank_2"/>
    <property type="match status" value="1"/>
</dbReference>
<evidence type="ECO:0000259" key="4">
    <source>
        <dbReference type="PROSITE" id="PS50225"/>
    </source>
</evidence>
<organism evidence="5 6">
    <name type="scientific">Tegillarca granosa</name>
    <name type="common">Malaysian cockle</name>
    <name type="synonym">Anadara granosa</name>
    <dbReference type="NCBI Taxonomy" id="220873"/>
    <lineage>
        <taxon>Eukaryota</taxon>
        <taxon>Metazoa</taxon>
        <taxon>Spiralia</taxon>
        <taxon>Lophotrochozoa</taxon>
        <taxon>Mollusca</taxon>
        <taxon>Bivalvia</taxon>
        <taxon>Autobranchia</taxon>
        <taxon>Pteriomorphia</taxon>
        <taxon>Arcoida</taxon>
        <taxon>Arcoidea</taxon>
        <taxon>Arcidae</taxon>
        <taxon>Tegillarca</taxon>
    </lineage>
</organism>
<name>A0ABQ9EH44_TEGGR</name>
<dbReference type="InterPro" id="IPR002110">
    <property type="entry name" value="Ankyrin_rpt"/>
</dbReference>
<evidence type="ECO:0000313" key="5">
    <source>
        <dbReference type="EMBL" id="KAJ8304581.1"/>
    </source>
</evidence>
<dbReference type="PROSITE" id="PS50088">
    <property type="entry name" value="ANK_REPEAT"/>
    <property type="match status" value="3"/>
</dbReference>
<feature type="domain" description="SOCS box" evidence="4">
    <location>
        <begin position="322"/>
        <end position="361"/>
    </location>
</feature>
<proteinExistence type="predicted"/>
<dbReference type="PROSITE" id="PS50297">
    <property type="entry name" value="ANK_REP_REGION"/>
    <property type="match status" value="2"/>
</dbReference>
<reference evidence="5 6" key="1">
    <citation type="submission" date="2022-12" db="EMBL/GenBank/DDBJ databases">
        <title>Chromosome-level genome of Tegillarca granosa.</title>
        <authorList>
            <person name="Kim J."/>
        </authorList>
    </citation>
    <scope>NUCLEOTIDE SEQUENCE [LARGE SCALE GENOMIC DNA]</scope>
    <source>
        <strain evidence="5">Teg-2019</strain>
        <tissue evidence="5">Adductor muscle</tissue>
    </source>
</reference>
<dbReference type="SUPFAM" id="SSF48403">
    <property type="entry name" value="Ankyrin repeat"/>
    <property type="match status" value="1"/>
</dbReference>
<evidence type="ECO:0000256" key="2">
    <source>
        <dbReference type="ARBA" id="ARBA00023043"/>
    </source>
</evidence>
<feature type="repeat" description="ANK" evidence="3">
    <location>
        <begin position="140"/>
        <end position="172"/>
    </location>
</feature>
<dbReference type="Gene3D" id="1.10.750.20">
    <property type="entry name" value="SOCS box"/>
    <property type="match status" value="1"/>
</dbReference>
<dbReference type="InterPro" id="IPR036770">
    <property type="entry name" value="Ankyrin_rpt-contain_sf"/>
</dbReference>
<sequence length="373" mass="41998">MANKNSERDFILLQHVKTGKYDLVKSMLLSGKYNREFRDDNDRTALHWAAEYGYYNITCALNECKWDVNATDYKNQVPLIIACNYKHADIASYLIAVGCDVNIKDATGNTPLHRAIRANLENTVCMLLGAGADIHIKNESHWTPLHEAVRMGNEYIVRRLLKLGANVNATIPDSNGTPFATAVFYFKISKTNHYKNLDSIGKMLIENGCYLSYYDRQWTPLLSSISICNSYLASLLLFHGCLLECPKSYSRSLFVDAFTCCDAIVVKLLIICGYRITLEEIELCARIIPTYSSAPFAGLDLGTNGVQTIQWLKKHILKVPLLSEVCRVSIRKSLNYGSNDTSIIKNIDKLVLPSKLKQYIRLDELGSICSEPI</sequence>
<feature type="repeat" description="ANK" evidence="3">
    <location>
        <begin position="107"/>
        <end position="139"/>
    </location>
</feature>
<keyword evidence="2 3" id="KW-0040">ANK repeat</keyword>
<dbReference type="Pfam" id="PF00023">
    <property type="entry name" value="Ank"/>
    <property type="match status" value="1"/>
</dbReference>
<dbReference type="Gene3D" id="1.25.40.20">
    <property type="entry name" value="Ankyrin repeat-containing domain"/>
    <property type="match status" value="1"/>
</dbReference>
<dbReference type="SMART" id="SM00248">
    <property type="entry name" value="ANK"/>
    <property type="match status" value="5"/>
</dbReference>
<gene>
    <name evidence="5" type="ORF">KUTeg_018164</name>
</gene>
<dbReference type="PROSITE" id="PS50225">
    <property type="entry name" value="SOCS"/>
    <property type="match status" value="1"/>
</dbReference>
<keyword evidence="6" id="KW-1185">Reference proteome</keyword>